<feature type="non-terminal residue" evidence="2">
    <location>
        <position position="55"/>
    </location>
</feature>
<dbReference type="AlphaFoldDB" id="A0A811UP93"/>
<dbReference type="EMBL" id="CAJHJT010000023">
    <property type="protein sequence ID" value="CAD7000919.1"/>
    <property type="molecule type" value="Genomic_DNA"/>
</dbReference>
<protein>
    <submittedName>
        <fullName evidence="2">(Mediterranean fruit fly) hypothetical protein</fullName>
    </submittedName>
</protein>
<gene>
    <name evidence="2" type="ORF">CCAP1982_LOCUS9394</name>
</gene>
<evidence type="ECO:0000313" key="3">
    <source>
        <dbReference type="Proteomes" id="UP000606786"/>
    </source>
</evidence>
<evidence type="ECO:0000313" key="2">
    <source>
        <dbReference type="EMBL" id="CAD7000919.1"/>
    </source>
</evidence>
<reference evidence="2" key="1">
    <citation type="submission" date="2020-11" db="EMBL/GenBank/DDBJ databases">
        <authorList>
            <person name="Whitehead M."/>
        </authorList>
    </citation>
    <scope>NUCLEOTIDE SEQUENCE</scope>
    <source>
        <strain evidence="2">EGII</strain>
    </source>
</reference>
<feature type="compositionally biased region" description="Polar residues" evidence="1">
    <location>
        <begin position="9"/>
        <end position="19"/>
    </location>
</feature>
<feature type="non-terminal residue" evidence="2">
    <location>
        <position position="1"/>
    </location>
</feature>
<feature type="region of interest" description="Disordered" evidence="1">
    <location>
        <begin position="1"/>
        <end position="29"/>
    </location>
</feature>
<keyword evidence="3" id="KW-1185">Reference proteome</keyword>
<proteinExistence type="predicted"/>
<accession>A0A811UP93</accession>
<sequence length="55" mass="6515">TAEHEATNKKTFSISSQFHHPTPKLQRINQIDSVNNDKEHQLNDEYYLEMNTQDQ</sequence>
<organism evidence="2 3">
    <name type="scientific">Ceratitis capitata</name>
    <name type="common">Mediterranean fruit fly</name>
    <name type="synonym">Tephritis capitata</name>
    <dbReference type="NCBI Taxonomy" id="7213"/>
    <lineage>
        <taxon>Eukaryota</taxon>
        <taxon>Metazoa</taxon>
        <taxon>Ecdysozoa</taxon>
        <taxon>Arthropoda</taxon>
        <taxon>Hexapoda</taxon>
        <taxon>Insecta</taxon>
        <taxon>Pterygota</taxon>
        <taxon>Neoptera</taxon>
        <taxon>Endopterygota</taxon>
        <taxon>Diptera</taxon>
        <taxon>Brachycera</taxon>
        <taxon>Muscomorpha</taxon>
        <taxon>Tephritoidea</taxon>
        <taxon>Tephritidae</taxon>
        <taxon>Ceratitis</taxon>
        <taxon>Ceratitis</taxon>
    </lineage>
</organism>
<comment type="caution">
    <text evidence="2">The sequence shown here is derived from an EMBL/GenBank/DDBJ whole genome shotgun (WGS) entry which is preliminary data.</text>
</comment>
<name>A0A811UP93_CERCA</name>
<evidence type="ECO:0000256" key="1">
    <source>
        <dbReference type="SAM" id="MobiDB-lite"/>
    </source>
</evidence>
<dbReference type="Proteomes" id="UP000606786">
    <property type="component" value="Unassembled WGS sequence"/>
</dbReference>